<evidence type="ECO:0000313" key="2">
    <source>
        <dbReference type="EMBL" id="TRY64462.1"/>
    </source>
</evidence>
<protein>
    <submittedName>
        <fullName evidence="2">Uncharacterized protein</fullName>
    </submittedName>
</protein>
<proteinExistence type="predicted"/>
<feature type="region of interest" description="Disordered" evidence="1">
    <location>
        <begin position="108"/>
        <end position="155"/>
    </location>
</feature>
<reference evidence="2 3" key="1">
    <citation type="journal article" date="2019" name="Sci. Data">
        <title>Hybrid genome assembly and annotation of Danionella translucida.</title>
        <authorList>
            <person name="Kadobianskyi M."/>
            <person name="Schulze L."/>
            <person name="Schuelke M."/>
            <person name="Judkewitz B."/>
        </authorList>
    </citation>
    <scope>NUCLEOTIDE SEQUENCE [LARGE SCALE GENOMIC DNA]</scope>
    <source>
        <strain evidence="2 3">Bolton</strain>
    </source>
</reference>
<dbReference type="Pfam" id="PF17670">
    <property type="entry name" value="DUF5530"/>
    <property type="match status" value="1"/>
</dbReference>
<keyword evidence="3" id="KW-1185">Reference proteome</keyword>
<name>A0A553NG87_9TELE</name>
<dbReference type="InterPro" id="IPR037668">
    <property type="entry name" value="SPMIP3"/>
</dbReference>
<dbReference type="OrthoDB" id="10034627at2759"/>
<organism evidence="2 3">
    <name type="scientific">Danionella cerebrum</name>
    <dbReference type="NCBI Taxonomy" id="2873325"/>
    <lineage>
        <taxon>Eukaryota</taxon>
        <taxon>Metazoa</taxon>
        <taxon>Chordata</taxon>
        <taxon>Craniata</taxon>
        <taxon>Vertebrata</taxon>
        <taxon>Euteleostomi</taxon>
        <taxon>Actinopterygii</taxon>
        <taxon>Neopterygii</taxon>
        <taxon>Teleostei</taxon>
        <taxon>Ostariophysi</taxon>
        <taxon>Cypriniformes</taxon>
        <taxon>Danionidae</taxon>
        <taxon>Danioninae</taxon>
        <taxon>Danionella</taxon>
    </lineage>
</organism>
<accession>A0A553NG87</accession>
<comment type="caution">
    <text evidence="2">The sequence shown here is derived from an EMBL/GenBank/DDBJ whole genome shotgun (WGS) entry which is preliminary data.</text>
</comment>
<dbReference type="AlphaFoldDB" id="A0A553NG87"/>
<sequence>MAGSGVALRLHEFKGSKDTRDPTTLVSRRLGRDVLGLYPGQIARVHAVSSSLARVTSPGPLYYDERAERCFQKNFDLLTLQMTLQSDRQINPSISDSQTVVMNIKHASFSASGLRDQQKRQSQEEEEDKDGGERPVKSAPGVTSRGFLLRPTGSG</sequence>
<evidence type="ECO:0000256" key="1">
    <source>
        <dbReference type="SAM" id="MobiDB-lite"/>
    </source>
</evidence>
<evidence type="ECO:0000313" key="3">
    <source>
        <dbReference type="Proteomes" id="UP000316079"/>
    </source>
</evidence>
<gene>
    <name evidence="2" type="ORF">DNTS_017145</name>
</gene>
<dbReference type="Proteomes" id="UP000316079">
    <property type="component" value="Unassembled WGS sequence"/>
</dbReference>
<dbReference type="EMBL" id="SRMA01026995">
    <property type="protein sequence ID" value="TRY64462.1"/>
    <property type="molecule type" value="Genomic_DNA"/>
</dbReference>